<comment type="caution">
    <text evidence="2">The sequence shown here is derived from an EMBL/GenBank/DDBJ whole genome shotgun (WGS) entry which is preliminary data.</text>
</comment>
<reference evidence="3" key="2">
    <citation type="submission" date="2024-04" db="EMBL/GenBank/DDBJ databases">
        <authorList>
            <person name="Chen Y."/>
            <person name="Shah S."/>
            <person name="Dougan E. K."/>
            <person name="Thang M."/>
            <person name="Chan C."/>
        </authorList>
    </citation>
    <scope>NUCLEOTIDE SEQUENCE [LARGE SCALE GENOMIC DNA]</scope>
</reference>
<evidence type="ECO:0000313" key="4">
    <source>
        <dbReference type="Proteomes" id="UP001152797"/>
    </source>
</evidence>
<evidence type="ECO:0000256" key="1">
    <source>
        <dbReference type="SAM" id="MobiDB-lite"/>
    </source>
</evidence>
<dbReference type="Proteomes" id="UP001152797">
    <property type="component" value="Unassembled WGS sequence"/>
</dbReference>
<dbReference type="EMBL" id="CAMXCT010000237">
    <property type="protein sequence ID" value="CAI3976016.1"/>
    <property type="molecule type" value="Genomic_DNA"/>
</dbReference>
<accession>A0A9P1BQA7</accession>
<reference evidence="2" key="1">
    <citation type="submission" date="2022-10" db="EMBL/GenBank/DDBJ databases">
        <authorList>
            <person name="Chen Y."/>
            <person name="Dougan E. K."/>
            <person name="Chan C."/>
            <person name="Rhodes N."/>
            <person name="Thang M."/>
        </authorList>
    </citation>
    <scope>NUCLEOTIDE SEQUENCE</scope>
</reference>
<organism evidence="2">
    <name type="scientific">Cladocopium goreaui</name>
    <dbReference type="NCBI Taxonomy" id="2562237"/>
    <lineage>
        <taxon>Eukaryota</taxon>
        <taxon>Sar</taxon>
        <taxon>Alveolata</taxon>
        <taxon>Dinophyceae</taxon>
        <taxon>Suessiales</taxon>
        <taxon>Symbiodiniaceae</taxon>
        <taxon>Cladocopium</taxon>
    </lineage>
</organism>
<proteinExistence type="predicted"/>
<evidence type="ECO:0000313" key="2">
    <source>
        <dbReference type="EMBL" id="CAI3976016.1"/>
    </source>
</evidence>
<feature type="region of interest" description="Disordered" evidence="1">
    <location>
        <begin position="186"/>
        <end position="207"/>
    </location>
</feature>
<dbReference type="EMBL" id="CAMXCT020000237">
    <property type="protein sequence ID" value="CAL1129391.1"/>
    <property type="molecule type" value="Genomic_DNA"/>
</dbReference>
<dbReference type="AlphaFoldDB" id="A0A9P1BQA7"/>
<sequence length="207" mass="22984">MAAPTAVTSSAAVDVVLHQQVHIYIMPGAETDWTPSLKSRSCALMAFLSSWMMWLDHLPANYRSDDLPLLFSFVLSLNFKLSVTFGRIELRQRLDLLREPLSPDVFVKYDVFLGSLSSELDRAGPRILQYWLSLNVADGIVFDQLVHAILHFGLCCADFNGLDEKAFKLMFDFAGTLATAVNGPQTMESEAENPPSDSAEPLALDQQ</sequence>
<protein>
    <submittedName>
        <fullName evidence="2">Uncharacterized protein</fullName>
    </submittedName>
</protein>
<evidence type="ECO:0000313" key="3">
    <source>
        <dbReference type="EMBL" id="CAL1129391.1"/>
    </source>
</evidence>
<dbReference type="EMBL" id="CAMXCT030000237">
    <property type="protein sequence ID" value="CAL4763328.1"/>
    <property type="molecule type" value="Genomic_DNA"/>
</dbReference>
<gene>
    <name evidence="2" type="ORF">C1SCF055_LOCUS4275</name>
</gene>
<keyword evidence="4" id="KW-1185">Reference proteome</keyword>
<name>A0A9P1BQA7_9DINO</name>